<name>A0A8C5RDI1_9ANUR</name>
<evidence type="ECO:0000256" key="2">
    <source>
        <dbReference type="ARBA" id="ARBA00023242"/>
    </source>
</evidence>
<dbReference type="PANTHER" id="PTHR23348">
    <property type="entry name" value="PERIAXIN/AHNAK"/>
    <property type="match status" value="1"/>
</dbReference>
<sequence length="142" mass="15480">MEAQISVTEEKLKASEMVEVIVETEPQSGMSGINVSGGGREGIFISDLLKDSPAAKALHLLEGDQLLSARVFFENVKYEDAVKILQYAEQYKVSYCFKRTVPSADVSVSPTSGSVEVKGPKAKMPKMVSMTKINSTNILWSC</sequence>
<dbReference type="Pfam" id="PF00595">
    <property type="entry name" value="PDZ"/>
    <property type="match status" value="1"/>
</dbReference>
<dbReference type="InterPro" id="IPR001478">
    <property type="entry name" value="PDZ"/>
</dbReference>
<reference evidence="4" key="2">
    <citation type="submission" date="2025-09" db="UniProtKB">
        <authorList>
            <consortium name="Ensembl"/>
        </authorList>
    </citation>
    <scope>IDENTIFICATION</scope>
</reference>
<dbReference type="InterPro" id="IPR036034">
    <property type="entry name" value="PDZ_sf"/>
</dbReference>
<evidence type="ECO:0000256" key="1">
    <source>
        <dbReference type="ARBA" id="ARBA00004123"/>
    </source>
</evidence>
<proteinExistence type="predicted"/>
<dbReference type="PROSITE" id="PS50106">
    <property type="entry name" value="PDZ"/>
    <property type="match status" value="1"/>
</dbReference>
<keyword evidence="5" id="KW-1185">Reference proteome</keyword>
<dbReference type="PANTHER" id="PTHR23348:SF42">
    <property type="entry name" value="PERIAXIN"/>
    <property type="match status" value="1"/>
</dbReference>
<dbReference type="GO" id="GO:0043484">
    <property type="term" value="P:regulation of RNA splicing"/>
    <property type="evidence" value="ECO:0007669"/>
    <property type="project" value="TreeGrafter"/>
</dbReference>
<evidence type="ECO:0000313" key="5">
    <source>
        <dbReference type="Proteomes" id="UP000694569"/>
    </source>
</evidence>
<accession>A0A8C5RDI1</accession>
<organism evidence="4 5">
    <name type="scientific">Leptobrachium leishanense</name>
    <name type="common">Leishan spiny toad</name>
    <dbReference type="NCBI Taxonomy" id="445787"/>
    <lineage>
        <taxon>Eukaryota</taxon>
        <taxon>Metazoa</taxon>
        <taxon>Chordata</taxon>
        <taxon>Craniata</taxon>
        <taxon>Vertebrata</taxon>
        <taxon>Euteleostomi</taxon>
        <taxon>Amphibia</taxon>
        <taxon>Batrachia</taxon>
        <taxon>Anura</taxon>
        <taxon>Pelobatoidea</taxon>
        <taxon>Megophryidae</taxon>
        <taxon>Leptobrachium</taxon>
    </lineage>
</organism>
<dbReference type="Proteomes" id="UP000694569">
    <property type="component" value="Unplaced"/>
</dbReference>
<comment type="subcellular location">
    <subcellularLocation>
        <location evidence="1">Nucleus</location>
    </subcellularLocation>
</comment>
<feature type="domain" description="PDZ" evidence="3">
    <location>
        <begin position="19"/>
        <end position="86"/>
    </location>
</feature>
<protein>
    <recommendedName>
        <fullName evidence="3">PDZ domain-containing protein</fullName>
    </recommendedName>
</protein>
<evidence type="ECO:0000313" key="4">
    <source>
        <dbReference type="Ensembl" id="ENSLLEP00000049276.1"/>
    </source>
</evidence>
<dbReference type="GO" id="GO:0032287">
    <property type="term" value="P:peripheral nervous system myelin maintenance"/>
    <property type="evidence" value="ECO:0007669"/>
    <property type="project" value="TreeGrafter"/>
</dbReference>
<dbReference type="GeneTree" id="ENSGT00940000160366"/>
<dbReference type="InterPro" id="IPR052082">
    <property type="entry name" value="Myelin_sheath_structural"/>
</dbReference>
<dbReference type="OrthoDB" id="8058206at2759"/>
<dbReference type="GO" id="GO:0005737">
    <property type="term" value="C:cytoplasm"/>
    <property type="evidence" value="ECO:0007669"/>
    <property type="project" value="TreeGrafter"/>
</dbReference>
<dbReference type="CDD" id="cd00136">
    <property type="entry name" value="PDZ_canonical"/>
    <property type="match status" value="1"/>
</dbReference>
<evidence type="ECO:0000259" key="3">
    <source>
        <dbReference type="PROSITE" id="PS50106"/>
    </source>
</evidence>
<keyword evidence="2" id="KW-0539">Nucleus</keyword>
<dbReference type="SUPFAM" id="SSF50156">
    <property type="entry name" value="PDZ domain-like"/>
    <property type="match status" value="1"/>
</dbReference>
<reference evidence="4" key="1">
    <citation type="submission" date="2025-08" db="UniProtKB">
        <authorList>
            <consortium name="Ensembl"/>
        </authorList>
    </citation>
    <scope>IDENTIFICATION</scope>
</reference>
<dbReference type="GO" id="GO:0005634">
    <property type="term" value="C:nucleus"/>
    <property type="evidence" value="ECO:0007669"/>
    <property type="project" value="UniProtKB-SubCell"/>
</dbReference>
<dbReference type="Gene3D" id="2.30.42.10">
    <property type="match status" value="1"/>
</dbReference>
<dbReference type="AlphaFoldDB" id="A0A8C5RDI1"/>
<dbReference type="Ensembl" id="ENSLLET00000051196.1">
    <property type="protein sequence ID" value="ENSLLEP00000049276.1"/>
    <property type="gene ID" value="ENSLLEG00000031019.1"/>
</dbReference>
<dbReference type="SMART" id="SM00228">
    <property type="entry name" value="PDZ"/>
    <property type="match status" value="1"/>
</dbReference>